<proteinExistence type="predicted"/>
<dbReference type="AlphaFoldDB" id="A0ABD5IR01"/>
<evidence type="ECO:0000313" key="1">
    <source>
        <dbReference type="EMBL" id="MDE8563021.1"/>
    </source>
</evidence>
<dbReference type="EMBL" id="JARTLI010000002">
    <property type="protein sequence ID" value="MED5050396.1"/>
    <property type="molecule type" value="Genomic_DNA"/>
</dbReference>
<sequence>MLTYQMVKQLFPLTRGIVDNALEFRTVFTNPYCKAEKGLFVPLAGTEWELKVAIEQGAIASLWKNGGTLPSYIPNQFPIFFVPSELKALASILEMYLPLKKADNKETQFLLTIDAPQHHIEQNHSYDIAVINELQQLKQKWFGAQEKEGCEPSC</sequence>
<reference evidence="1 3" key="1">
    <citation type="submission" date="2023-01" db="EMBL/GenBank/DDBJ databases">
        <title>Genome-based reclassification of Anoxybacillus geothermalis as a later heterotypic synonym of Anoxybacillus rupiensis.</title>
        <authorList>
            <person name="Inan Bektas K."/>
            <person name="Canakci S."/>
            <person name="Belduz A.A."/>
            <person name="Guler H.H."/>
        </authorList>
    </citation>
    <scope>NUCLEOTIDE SEQUENCE [LARGE SCALE GENOMIC DNA]</scope>
    <source>
        <strain evidence="1 3">DSM 17127</strain>
    </source>
</reference>
<dbReference type="Proteomes" id="UP001213979">
    <property type="component" value="Unassembled WGS sequence"/>
</dbReference>
<dbReference type="InterPro" id="IPR035911">
    <property type="entry name" value="MurE/MurF_N"/>
</dbReference>
<dbReference type="Proteomes" id="UP001339962">
    <property type="component" value="Unassembled WGS sequence"/>
</dbReference>
<dbReference type="SUPFAM" id="SSF63418">
    <property type="entry name" value="MurE/MurF N-terminal domain"/>
    <property type="match status" value="1"/>
</dbReference>
<name>A0ABD5IR01_9BACL</name>
<gene>
    <name evidence="2" type="ORF">P9850_00750</name>
    <name evidence="1" type="ORF">PNH38_03875</name>
</gene>
<protein>
    <submittedName>
        <fullName evidence="2">Uncharacterized protein</fullName>
    </submittedName>
</protein>
<evidence type="ECO:0000313" key="4">
    <source>
        <dbReference type="Proteomes" id="UP001339962"/>
    </source>
</evidence>
<comment type="caution">
    <text evidence="2">The sequence shown here is derived from an EMBL/GenBank/DDBJ whole genome shotgun (WGS) entry which is preliminary data.</text>
</comment>
<organism evidence="2 4">
    <name type="scientific">Anoxybacteroides rupiense</name>
    <dbReference type="NCBI Taxonomy" id="311460"/>
    <lineage>
        <taxon>Bacteria</taxon>
        <taxon>Bacillati</taxon>
        <taxon>Bacillota</taxon>
        <taxon>Bacilli</taxon>
        <taxon>Bacillales</taxon>
        <taxon>Anoxybacillaceae</taxon>
        <taxon>Anoxybacteroides</taxon>
    </lineage>
</organism>
<accession>A0ABD5IR01</accession>
<dbReference type="RefSeq" id="WP_066147135.1">
    <property type="nucleotide sequence ID" value="NZ_JACIDF010000001.1"/>
</dbReference>
<evidence type="ECO:0000313" key="2">
    <source>
        <dbReference type="EMBL" id="MED5050396.1"/>
    </source>
</evidence>
<dbReference type="EMBL" id="JAQOTG010000002">
    <property type="protein sequence ID" value="MDE8563021.1"/>
    <property type="molecule type" value="Genomic_DNA"/>
</dbReference>
<keyword evidence="3" id="KW-1185">Reference proteome</keyword>
<evidence type="ECO:0000313" key="3">
    <source>
        <dbReference type="Proteomes" id="UP001213979"/>
    </source>
</evidence>
<reference evidence="2 4" key="2">
    <citation type="submission" date="2023-03" db="EMBL/GenBank/DDBJ databases">
        <title>Bacillus Genome Sequencing.</title>
        <authorList>
            <person name="Dunlap C."/>
        </authorList>
    </citation>
    <scope>NUCLEOTIDE SEQUENCE [LARGE SCALE GENOMIC DNA]</scope>
    <source>
        <strain evidence="2 4">NRS-38</strain>
    </source>
</reference>